<evidence type="ECO:0000259" key="1">
    <source>
        <dbReference type="SMART" id="SM00220"/>
    </source>
</evidence>
<dbReference type="Proteomes" id="UP000813824">
    <property type="component" value="Unassembled WGS sequence"/>
</dbReference>
<feature type="domain" description="Protein kinase" evidence="1">
    <location>
        <begin position="61"/>
        <end position="315"/>
    </location>
</feature>
<sequence>MSAEVNEVVNTLAEPIEARWREKQPFLASKSYMLRPRFHPDWEPSWNGVDKDKAECEDSISLPLREDVIDARRMSDDKPVYIKRVETDDNETRIACMLSSEGCRNDPRNHAVPILDHFEDDVNPSVSYLVMPLLRAVDDPPFETVEDIADFCGQILEGLAFQYEKGVAHRDCSYRNIMMDAMGLYPHGYHPVNNNMLPDGITPATPLSRSAHRESIRYYFIDFGISIVMPPMAKAKAKPRMVKGHDGRDRDPPELHSDDPYDPFKLDMFIVGNLFRQTLLEKYSNIEFLLPLVSTMTQDDPASRPNAAQALQQWRSIQGELWKAQLRRELTSRGAPEGSQPGLSHSAYRLGRVVFTKSWAWFQRMFVL</sequence>
<protein>
    <recommendedName>
        <fullName evidence="1">Protein kinase domain-containing protein</fullName>
    </recommendedName>
</protein>
<dbReference type="EMBL" id="JAEVFJ010000021">
    <property type="protein sequence ID" value="KAH8097090.1"/>
    <property type="molecule type" value="Genomic_DNA"/>
</dbReference>
<dbReference type="SMART" id="SM00220">
    <property type="entry name" value="S_TKc"/>
    <property type="match status" value="1"/>
</dbReference>
<dbReference type="Gene3D" id="1.10.510.10">
    <property type="entry name" value="Transferase(Phosphotransferase) domain 1"/>
    <property type="match status" value="1"/>
</dbReference>
<accession>A0A8K0XNM4</accession>
<dbReference type="InterPro" id="IPR011009">
    <property type="entry name" value="Kinase-like_dom_sf"/>
</dbReference>
<name>A0A8K0XNM4_9AGAR</name>
<dbReference type="GO" id="GO:0004672">
    <property type="term" value="F:protein kinase activity"/>
    <property type="evidence" value="ECO:0007669"/>
    <property type="project" value="InterPro"/>
</dbReference>
<dbReference type="SUPFAM" id="SSF56112">
    <property type="entry name" value="Protein kinase-like (PK-like)"/>
    <property type="match status" value="1"/>
</dbReference>
<dbReference type="AlphaFoldDB" id="A0A8K0XNM4"/>
<proteinExistence type="predicted"/>
<reference evidence="2" key="1">
    <citation type="journal article" date="2021" name="New Phytol.">
        <title>Evolutionary innovations through gain and loss of genes in the ectomycorrhizal Boletales.</title>
        <authorList>
            <person name="Wu G."/>
            <person name="Miyauchi S."/>
            <person name="Morin E."/>
            <person name="Kuo A."/>
            <person name="Drula E."/>
            <person name="Varga T."/>
            <person name="Kohler A."/>
            <person name="Feng B."/>
            <person name="Cao Y."/>
            <person name="Lipzen A."/>
            <person name="Daum C."/>
            <person name="Hundley H."/>
            <person name="Pangilinan J."/>
            <person name="Johnson J."/>
            <person name="Barry K."/>
            <person name="LaButti K."/>
            <person name="Ng V."/>
            <person name="Ahrendt S."/>
            <person name="Min B."/>
            <person name="Choi I.G."/>
            <person name="Park H."/>
            <person name="Plett J.M."/>
            <person name="Magnuson J."/>
            <person name="Spatafora J.W."/>
            <person name="Nagy L.G."/>
            <person name="Henrissat B."/>
            <person name="Grigoriev I.V."/>
            <person name="Yang Z.L."/>
            <person name="Xu J."/>
            <person name="Martin F.M."/>
        </authorList>
    </citation>
    <scope>NUCLEOTIDE SEQUENCE</scope>
    <source>
        <strain evidence="2">KKN 215</strain>
    </source>
</reference>
<organism evidence="2 3">
    <name type="scientific">Cristinia sonorae</name>
    <dbReference type="NCBI Taxonomy" id="1940300"/>
    <lineage>
        <taxon>Eukaryota</taxon>
        <taxon>Fungi</taxon>
        <taxon>Dikarya</taxon>
        <taxon>Basidiomycota</taxon>
        <taxon>Agaricomycotina</taxon>
        <taxon>Agaricomycetes</taxon>
        <taxon>Agaricomycetidae</taxon>
        <taxon>Agaricales</taxon>
        <taxon>Pleurotineae</taxon>
        <taxon>Stephanosporaceae</taxon>
        <taxon>Cristinia</taxon>
    </lineage>
</organism>
<gene>
    <name evidence="2" type="ORF">BXZ70DRAFT_895290</name>
</gene>
<dbReference type="InterPro" id="IPR000719">
    <property type="entry name" value="Prot_kinase_dom"/>
</dbReference>
<keyword evidence="3" id="KW-1185">Reference proteome</keyword>
<evidence type="ECO:0000313" key="3">
    <source>
        <dbReference type="Proteomes" id="UP000813824"/>
    </source>
</evidence>
<evidence type="ECO:0000313" key="2">
    <source>
        <dbReference type="EMBL" id="KAH8097090.1"/>
    </source>
</evidence>
<comment type="caution">
    <text evidence="2">The sequence shown here is derived from an EMBL/GenBank/DDBJ whole genome shotgun (WGS) entry which is preliminary data.</text>
</comment>
<dbReference type="GO" id="GO:0005524">
    <property type="term" value="F:ATP binding"/>
    <property type="evidence" value="ECO:0007669"/>
    <property type="project" value="InterPro"/>
</dbReference>
<dbReference type="OrthoDB" id="5987198at2759"/>